<dbReference type="InterPro" id="IPR002938">
    <property type="entry name" value="FAD-bd"/>
</dbReference>
<reference evidence="7" key="2">
    <citation type="journal article" date="2019" name="Int. J. Syst. Evol. Microbiol.">
        <title>The Global Catalogue of Microorganisms (GCM) 10K type strain sequencing project: providing services to taxonomists for standard genome sequencing and annotation.</title>
        <authorList>
            <consortium name="The Broad Institute Genomics Platform"/>
            <consortium name="The Broad Institute Genome Sequencing Center for Infectious Disease"/>
            <person name="Wu L."/>
            <person name="Ma J."/>
        </authorList>
    </citation>
    <scope>NUCLEOTIDE SEQUENCE [LARGE SCALE GENOMIC DNA]</scope>
    <source>
        <strain evidence="7">CGMCC 4.5581</strain>
    </source>
</reference>
<dbReference type="Proteomes" id="UP000552836">
    <property type="component" value="Unassembled WGS sequence"/>
</dbReference>
<evidence type="ECO:0000313" key="7">
    <source>
        <dbReference type="Proteomes" id="UP000648663"/>
    </source>
</evidence>
<evidence type="ECO:0000256" key="1">
    <source>
        <dbReference type="ARBA" id="ARBA00023002"/>
    </source>
</evidence>
<proteinExistence type="predicted"/>
<keyword evidence="7" id="KW-1185">Reference proteome</keyword>
<dbReference type="EMBL" id="BMMI01000003">
    <property type="protein sequence ID" value="GGL64064.1"/>
    <property type="molecule type" value="Genomic_DNA"/>
</dbReference>
<reference evidence="5 6" key="3">
    <citation type="submission" date="2020-02" db="EMBL/GenBank/DDBJ databases">
        <title>Sequencing the genomes of 1000 actinobacteria strains.</title>
        <authorList>
            <person name="Klenk H.-P."/>
        </authorList>
    </citation>
    <scope>NUCLEOTIDE SEQUENCE [LARGE SCALE GENOMIC DNA]</scope>
    <source>
        <strain evidence="5 6">DSM 45201</strain>
    </source>
</reference>
<dbReference type="EMBL" id="JAAMPA010000001">
    <property type="protein sequence ID" value="NIH66490.1"/>
    <property type="molecule type" value="Genomic_DNA"/>
</dbReference>
<evidence type="ECO:0000313" key="4">
    <source>
        <dbReference type="EMBL" id="GGL64064.1"/>
    </source>
</evidence>
<dbReference type="PANTHER" id="PTHR13789:SF309">
    <property type="entry name" value="PUTATIVE (AFU_ORTHOLOGUE AFUA_6G14510)-RELATED"/>
    <property type="match status" value="1"/>
</dbReference>
<keyword evidence="2" id="KW-0503">Monooxygenase</keyword>
<dbReference type="GO" id="GO:0071949">
    <property type="term" value="F:FAD binding"/>
    <property type="evidence" value="ECO:0007669"/>
    <property type="project" value="InterPro"/>
</dbReference>
<gene>
    <name evidence="5" type="ORF">FB380_000936</name>
    <name evidence="4" type="ORF">GCM10011589_20350</name>
</gene>
<keyword evidence="1" id="KW-0560">Oxidoreductase</keyword>
<evidence type="ECO:0000256" key="2">
    <source>
        <dbReference type="ARBA" id="ARBA00023033"/>
    </source>
</evidence>
<dbReference type="SUPFAM" id="SSF51905">
    <property type="entry name" value="FAD/NAD(P)-binding domain"/>
    <property type="match status" value="1"/>
</dbReference>
<dbReference type="AlphaFoldDB" id="A0A846LVT5"/>
<dbReference type="GO" id="GO:0004497">
    <property type="term" value="F:monooxygenase activity"/>
    <property type="evidence" value="ECO:0007669"/>
    <property type="project" value="UniProtKB-KW"/>
</dbReference>
<feature type="domain" description="FAD-binding" evidence="3">
    <location>
        <begin position="2"/>
        <end position="34"/>
    </location>
</feature>
<evidence type="ECO:0000313" key="6">
    <source>
        <dbReference type="Proteomes" id="UP000552836"/>
    </source>
</evidence>
<accession>A0A846LVT5</accession>
<sequence length="112" mass="12108">MVLIGDAAHATSPAAGQGSSLAVEDAVVLARCLRDLPVPEAFRVFEDLRRARVERVVAAAFRTSSAKSPPPVGRLVRDLVMPVVLRRRDPQAWVRAHQVDWDAPVVPAPVPS</sequence>
<dbReference type="RefSeq" id="WP_279590851.1">
    <property type="nucleotide sequence ID" value="NZ_BAABJU010000018.1"/>
</dbReference>
<organism evidence="5 6">
    <name type="scientific">Modestobacter marinus</name>
    <dbReference type="NCBI Taxonomy" id="477641"/>
    <lineage>
        <taxon>Bacteria</taxon>
        <taxon>Bacillati</taxon>
        <taxon>Actinomycetota</taxon>
        <taxon>Actinomycetes</taxon>
        <taxon>Geodermatophilales</taxon>
        <taxon>Geodermatophilaceae</taxon>
        <taxon>Modestobacter</taxon>
    </lineage>
</organism>
<reference evidence="4" key="1">
    <citation type="journal article" date="2014" name="Int. J. Syst. Evol. Microbiol.">
        <title>Complete genome of a new Firmicutes species belonging to the dominant human colonic microbiota ('Ruminococcus bicirculans') reveals two chromosomes and a selective capacity to utilize plant glucans.</title>
        <authorList>
            <consortium name="NISC Comparative Sequencing Program"/>
            <person name="Wegmann U."/>
            <person name="Louis P."/>
            <person name="Goesmann A."/>
            <person name="Henrissat B."/>
            <person name="Duncan S.H."/>
            <person name="Flint H.J."/>
        </authorList>
    </citation>
    <scope>NUCLEOTIDE SEQUENCE</scope>
    <source>
        <strain evidence="4">CGMCC 4.5581</strain>
    </source>
</reference>
<protein>
    <submittedName>
        <fullName evidence="5">2-polyprenyl-6-methoxyphenol hydroxylase-like FAD-dependent oxidoreductase</fullName>
    </submittedName>
</protein>
<dbReference type="InterPro" id="IPR050493">
    <property type="entry name" value="FAD-dep_Monooxygenase_BioMet"/>
</dbReference>
<name>A0A846LVT5_9ACTN</name>
<reference evidence="4" key="4">
    <citation type="submission" date="2024-05" db="EMBL/GenBank/DDBJ databases">
        <authorList>
            <person name="Sun Q."/>
            <person name="Zhou Y."/>
        </authorList>
    </citation>
    <scope>NUCLEOTIDE SEQUENCE</scope>
    <source>
        <strain evidence="4">CGMCC 4.5581</strain>
    </source>
</reference>
<evidence type="ECO:0000313" key="5">
    <source>
        <dbReference type="EMBL" id="NIH66490.1"/>
    </source>
</evidence>
<dbReference type="Proteomes" id="UP000648663">
    <property type="component" value="Unassembled WGS sequence"/>
</dbReference>
<comment type="caution">
    <text evidence="5">The sequence shown here is derived from an EMBL/GenBank/DDBJ whole genome shotgun (WGS) entry which is preliminary data.</text>
</comment>
<evidence type="ECO:0000259" key="3">
    <source>
        <dbReference type="Pfam" id="PF01494"/>
    </source>
</evidence>
<dbReference type="InterPro" id="IPR036188">
    <property type="entry name" value="FAD/NAD-bd_sf"/>
</dbReference>
<dbReference type="PANTHER" id="PTHR13789">
    <property type="entry name" value="MONOOXYGENASE"/>
    <property type="match status" value="1"/>
</dbReference>
<dbReference type="Pfam" id="PF01494">
    <property type="entry name" value="FAD_binding_3"/>
    <property type="match status" value="1"/>
</dbReference>
<dbReference type="Gene3D" id="3.50.50.60">
    <property type="entry name" value="FAD/NAD(P)-binding domain"/>
    <property type="match status" value="1"/>
</dbReference>